<accession>A0ABS5MDN7</accession>
<dbReference type="EMBL" id="JAGXBY010000003">
    <property type="protein sequence ID" value="MBS3680436.1"/>
    <property type="molecule type" value="Genomic_DNA"/>
</dbReference>
<comment type="caution">
    <text evidence="2">The sequence shown here is derived from an EMBL/GenBank/DDBJ whole genome shotgun (WGS) entry which is preliminary data.</text>
</comment>
<evidence type="ECO:0000313" key="3">
    <source>
        <dbReference type="Proteomes" id="UP000681870"/>
    </source>
</evidence>
<evidence type="ECO:0000256" key="1">
    <source>
        <dbReference type="SAM" id="MobiDB-lite"/>
    </source>
</evidence>
<reference evidence="2 3" key="1">
    <citation type="submission" date="2021-05" db="EMBL/GenBank/DDBJ databases">
        <title>Ornithinibacillus massiliensis sp. nov.</title>
        <authorList>
            <person name="Iwaza R."/>
            <person name="Lagier J.-C."/>
            <person name="Raoult D."/>
        </authorList>
    </citation>
    <scope>NUCLEOTIDE SEQUENCE [LARGE SCALE GENOMIC DNA]</scope>
    <source>
        <strain evidence="2 3">Marseille-P3601</strain>
    </source>
</reference>
<keyword evidence="3" id="KW-1185">Reference proteome</keyword>
<evidence type="ECO:0000313" key="2">
    <source>
        <dbReference type="EMBL" id="MBS3680436.1"/>
    </source>
</evidence>
<feature type="region of interest" description="Disordered" evidence="1">
    <location>
        <begin position="33"/>
        <end position="71"/>
    </location>
</feature>
<gene>
    <name evidence="2" type="ORF">KGF86_09435</name>
</gene>
<protein>
    <submittedName>
        <fullName evidence="2">Uncharacterized protein</fullName>
    </submittedName>
</protein>
<sequence length="71" mass="8552">MSENNRRVIRVKDLVIEAENVIIRPERKRDRFFGGFRQDEGNERYESSSIDNRDHDELDDERKGRGPFSWI</sequence>
<name>A0ABS5MDN7_9BACI</name>
<feature type="compositionally biased region" description="Basic and acidic residues" evidence="1">
    <location>
        <begin position="33"/>
        <end position="64"/>
    </location>
</feature>
<proteinExistence type="predicted"/>
<dbReference type="RefSeq" id="WP_211741692.1">
    <property type="nucleotide sequence ID" value="NZ_JAGXBY010000003.1"/>
</dbReference>
<dbReference type="Proteomes" id="UP000681870">
    <property type="component" value="Unassembled WGS sequence"/>
</dbReference>
<organism evidence="2 3">
    <name type="scientific">Ornithinibacillus massiliensis</name>
    <dbReference type="NCBI Taxonomy" id="1944633"/>
    <lineage>
        <taxon>Bacteria</taxon>
        <taxon>Bacillati</taxon>
        <taxon>Bacillota</taxon>
        <taxon>Bacilli</taxon>
        <taxon>Bacillales</taxon>
        <taxon>Bacillaceae</taxon>
        <taxon>Ornithinibacillus</taxon>
    </lineage>
</organism>